<accession>A0A644W4R2</accession>
<dbReference type="GO" id="GO:0051603">
    <property type="term" value="P:proteolysis involved in protein catabolic process"/>
    <property type="evidence" value="ECO:0007669"/>
    <property type="project" value="TreeGrafter"/>
</dbReference>
<reference evidence="8" key="1">
    <citation type="submission" date="2019-08" db="EMBL/GenBank/DDBJ databases">
        <authorList>
            <person name="Kucharzyk K."/>
            <person name="Murdoch R.W."/>
            <person name="Higgins S."/>
            <person name="Loffler F."/>
        </authorList>
    </citation>
    <scope>NUCLEOTIDE SEQUENCE</scope>
</reference>
<comment type="cofactor">
    <cofactor evidence="1">
        <name>Zn(2+)</name>
        <dbReference type="ChEBI" id="CHEBI:29105"/>
    </cofactor>
</comment>
<dbReference type="InterPro" id="IPR051156">
    <property type="entry name" value="Mito/Outer_Membr_Metalloprot"/>
</dbReference>
<dbReference type="InterPro" id="IPR001915">
    <property type="entry name" value="Peptidase_M48"/>
</dbReference>
<dbReference type="EMBL" id="VSSQ01000608">
    <property type="protein sequence ID" value="MPL98440.1"/>
    <property type="molecule type" value="Genomic_DNA"/>
</dbReference>
<dbReference type="CDD" id="cd07331">
    <property type="entry name" value="M48C_Oma1_like"/>
    <property type="match status" value="1"/>
</dbReference>
<sequence>MKKIFTIIVLTVFTAILAVSCSKVLITGRSQVLLYDQGQITSLSNQAYIDLMAKSTISSDQRNVRMVKEVGERITGAVANYLKQNGLERELEGIRWQFDVVKSDQVNAFCLPNGNIVFYEGILKITNTPDLVAVVMGHEIAHALAKHGNERMSQEALVGVAGQALSQFVGSESQKTQAIFGLAFNVGSQLGVLLPYSRKHEYEADRLGLIIMAMAGYDINVAPGFWQKMSQGGSNMPEFFSTHPSDERRIQNIMAVIPEALKYSPAK</sequence>
<keyword evidence="2 8" id="KW-0645">Protease</keyword>
<keyword evidence="5" id="KW-0862">Zinc</keyword>
<keyword evidence="4 8" id="KW-0378">Hydrolase</keyword>
<keyword evidence="3" id="KW-0479">Metal-binding</keyword>
<organism evidence="8">
    <name type="scientific">bioreactor metagenome</name>
    <dbReference type="NCBI Taxonomy" id="1076179"/>
    <lineage>
        <taxon>unclassified sequences</taxon>
        <taxon>metagenomes</taxon>
        <taxon>ecological metagenomes</taxon>
    </lineage>
</organism>
<evidence type="ECO:0000256" key="2">
    <source>
        <dbReference type="ARBA" id="ARBA00022670"/>
    </source>
</evidence>
<gene>
    <name evidence="8" type="primary">bepA_34</name>
    <name evidence="8" type="ORF">SDC9_44645</name>
</gene>
<evidence type="ECO:0000256" key="1">
    <source>
        <dbReference type="ARBA" id="ARBA00001947"/>
    </source>
</evidence>
<dbReference type="Gene3D" id="3.30.2010.10">
    <property type="entry name" value="Metalloproteases ('zincins'), catalytic domain"/>
    <property type="match status" value="1"/>
</dbReference>
<evidence type="ECO:0000256" key="6">
    <source>
        <dbReference type="ARBA" id="ARBA00023049"/>
    </source>
</evidence>
<protein>
    <submittedName>
        <fullName evidence="8">Beta-barrel assembly-enhancing protease</fullName>
        <ecNumber evidence="8">3.4.-.-</ecNumber>
    </submittedName>
</protein>
<dbReference type="PANTHER" id="PTHR22726:SF1">
    <property type="entry name" value="METALLOENDOPEPTIDASE OMA1, MITOCHONDRIAL"/>
    <property type="match status" value="1"/>
</dbReference>
<name>A0A644W4R2_9ZZZZ</name>
<evidence type="ECO:0000256" key="5">
    <source>
        <dbReference type="ARBA" id="ARBA00022833"/>
    </source>
</evidence>
<evidence type="ECO:0000256" key="4">
    <source>
        <dbReference type="ARBA" id="ARBA00022801"/>
    </source>
</evidence>
<proteinExistence type="predicted"/>
<dbReference type="PROSITE" id="PS51257">
    <property type="entry name" value="PROKAR_LIPOPROTEIN"/>
    <property type="match status" value="1"/>
</dbReference>
<feature type="domain" description="Peptidase M48" evidence="7">
    <location>
        <begin position="91"/>
        <end position="254"/>
    </location>
</feature>
<dbReference type="AlphaFoldDB" id="A0A644W4R2"/>
<evidence type="ECO:0000259" key="7">
    <source>
        <dbReference type="Pfam" id="PF01435"/>
    </source>
</evidence>
<evidence type="ECO:0000313" key="8">
    <source>
        <dbReference type="EMBL" id="MPL98440.1"/>
    </source>
</evidence>
<dbReference type="GO" id="GO:0016020">
    <property type="term" value="C:membrane"/>
    <property type="evidence" value="ECO:0007669"/>
    <property type="project" value="TreeGrafter"/>
</dbReference>
<dbReference type="Pfam" id="PF01435">
    <property type="entry name" value="Peptidase_M48"/>
    <property type="match status" value="1"/>
</dbReference>
<dbReference type="GO" id="GO:0004222">
    <property type="term" value="F:metalloendopeptidase activity"/>
    <property type="evidence" value="ECO:0007669"/>
    <property type="project" value="InterPro"/>
</dbReference>
<dbReference type="GO" id="GO:0046872">
    <property type="term" value="F:metal ion binding"/>
    <property type="evidence" value="ECO:0007669"/>
    <property type="project" value="UniProtKB-KW"/>
</dbReference>
<dbReference type="PANTHER" id="PTHR22726">
    <property type="entry name" value="METALLOENDOPEPTIDASE OMA1"/>
    <property type="match status" value="1"/>
</dbReference>
<evidence type="ECO:0000256" key="3">
    <source>
        <dbReference type="ARBA" id="ARBA00022723"/>
    </source>
</evidence>
<dbReference type="EC" id="3.4.-.-" evidence="8"/>
<keyword evidence="6" id="KW-0482">Metalloprotease</keyword>
<comment type="caution">
    <text evidence="8">The sequence shown here is derived from an EMBL/GenBank/DDBJ whole genome shotgun (WGS) entry which is preliminary data.</text>
</comment>